<proteinExistence type="predicted"/>
<reference evidence="3 4" key="1">
    <citation type="submission" date="2019-10" db="EMBL/GenBank/DDBJ databases">
        <title>Bifidobacterium from non-human primates.</title>
        <authorList>
            <person name="Modesto M."/>
        </authorList>
    </citation>
    <scope>NUCLEOTIDE SEQUENCE [LARGE SCALE GENOMIC DNA]</scope>
    <source>
        <strain evidence="3 4">TREC</strain>
    </source>
</reference>
<dbReference type="RefSeq" id="WP_152349686.1">
    <property type="nucleotide sequence ID" value="NZ_WBSN01000002.1"/>
</dbReference>
<dbReference type="InterPro" id="IPR027417">
    <property type="entry name" value="P-loop_NTPase"/>
</dbReference>
<dbReference type="InterPro" id="IPR025420">
    <property type="entry name" value="DUF4143"/>
</dbReference>
<name>A0A7K3TG72_9BIFI</name>
<dbReference type="OrthoDB" id="9801684at2"/>
<dbReference type="AlphaFoldDB" id="A0A7K3TG72"/>
<evidence type="ECO:0000313" key="4">
    <source>
        <dbReference type="Proteomes" id="UP000469763"/>
    </source>
</evidence>
<comment type="caution">
    <text evidence="3">The sequence shown here is derived from an EMBL/GenBank/DDBJ whole genome shotgun (WGS) entry which is preliminary data.</text>
</comment>
<dbReference type="EMBL" id="WHZY01000004">
    <property type="protein sequence ID" value="NEG78088.1"/>
    <property type="molecule type" value="Genomic_DNA"/>
</dbReference>
<evidence type="ECO:0000313" key="3">
    <source>
        <dbReference type="EMBL" id="NEG78088.1"/>
    </source>
</evidence>
<evidence type="ECO:0000259" key="1">
    <source>
        <dbReference type="Pfam" id="PF13173"/>
    </source>
</evidence>
<feature type="domain" description="DUF4143" evidence="2">
    <location>
        <begin position="229"/>
        <end position="375"/>
    </location>
</feature>
<feature type="domain" description="AAA" evidence="1">
    <location>
        <begin position="36"/>
        <end position="169"/>
    </location>
</feature>
<dbReference type="SUPFAM" id="SSF52540">
    <property type="entry name" value="P-loop containing nucleoside triphosphate hydrolases"/>
    <property type="match status" value="1"/>
</dbReference>
<sequence>MMMSSLIAEYLDFRIPPYVLRPQADITVPAPARNNVITTITGVRRCGKTYAMYQLMDRLLKSGVPRSHLFHFSFDDERIMPFEDHTLANLLDEYYRMVPDAVNGCYLLFDEIQEAPYWTNFVRRVAEQHNVTIVLTGSSSKLLSSDIPTNFRGRSLSREMWPLSFAEYCAFQNVTSDGVAGAYSPATRRGLQNALGSYLDVGGFPAVQHMVTLDRMRLLQGYADEIVIKDVLERFNTASLRTAARFSRTALRSTGLKFSVNAQVKSIRGTGTPISADKLYALLDDFEDAHLLFKVRDFTLSLKENPKSSCKVYSVDPGLSLAVAPASHLDIGQRLETAVFVELKRRYGENRDNVISTYSAANCPEVDFVIGDIANGEPYQLIQVAVSAGLGDSSDAGGQSGKKYRSEVGNLAAAMGNTGLRTGTLIVLNDALDGPRRIAVDSGVITAVPAWQWMLGEGSEADAD</sequence>
<dbReference type="Proteomes" id="UP000469763">
    <property type="component" value="Unassembled WGS sequence"/>
</dbReference>
<dbReference type="PANTHER" id="PTHR33295">
    <property type="entry name" value="ATPASE"/>
    <property type="match status" value="1"/>
</dbReference>
<keyword evidence="4" id="KW-1185">Reference proteome</keyword>
<dbReference type="Pfam" id="PF13173">
    <property type="entry name" value="AAA_14"/>
    <property type="match status" value="1"/>
</dbReference>
<accession>A0A7K3TG72</accession>
<organism evidence="3 4">
    <name type="scientific">Bifidobacterium avesanii</name>
    <dbReference type="NCBI Taxonomy" id="1798157"/>
    <lineage>
        <taxon>Bacteria</taxon>
        <taxon>Bacillati</taxon>
        <taxon>Actinomycetota</taxon>
        <taxon>Actinomycetes</taxon>
        <taxon>Bifidobacteriales</taxon>
        <taxon>Bifidobacteriaceae</taxon>
        <taxon>Bifidobacterium</taxon>
    </lineage>
</organism>
<dbReference type="Pfam" id="PF13635">
    <property type="entry name" value="DUF4143"/>
    <property type="match status" value="1"/>
</dbReference>
<dbReference type="PANTHER" id="PTHR33295:SF8">
    <property type="entry name" value="AAA+ ATPASE DOMAIN-CONTAINING PROTEIN"/>
    <property type="match status" value="1"/>
</dbReference>
<evidence type="ECO:0000259" key="2">
    <source>
        <dbReference type="Pfam" id="PF13635"/>
    </source>
</evidence>
<protein>
    <submittedName>
        <fullName evidence="3">AAA family ATPase</fullName>
    </submittedName>
</protein>
<dbReference type="InterPro" id="IPR041682">
    <property type="entry name" value="AAA_14"/>
</dbReference>
<gene>
    <name evidence="3" type="ORF">GFD22_03715</name>
</gene>